<dbReference type="InterPro" id="IPR036477">
    <property type="entry name" value="Formyl_transf_N_sf"/>
</dbReference>
<dbReference type="GO" id="GO:0004479">
    <property type="term" value="F:methionyl-tRNA formyltransferase activity"/>
    <property type="evidence" value="ECO:0007669"/>
    <property type="project" value="UniProtKB-EC"/>
</dbReference>
<dbReference type="PANTHER" id="PTHR11138:SF5">
    <property type="entry name" value="METHIONYL-TRNA FORMYLTRANSFERASE, MITOCHONDRIAL"/>
    <property type="match status" value="1"/>
</dbReference>
<evidence type="ECO:0000256" key="2">
    <source>
        <dbReference type="ARBA" id="ARBA00012261"/>
    </source>
</evidence>
<evidence type="ECO:0000256" key="4">
    <source>
        <dbReference type="ARBA" id="ARBA00022917"/>
    </source>
</evidence>
<sequence>MKRVVYMGTPRFATGPLKALIEAGFNIAGVVTAPDKPSGRGLQINESEVKKFASLHNLNILQPVSLKDPDFIKSLQDLEADLFVVVAFRMLPKEVWSIPKYGCFNLHASLLPQYRGAAPINYALINGEKITGVTTFFIDSKIDTGEILYQEVCHISENDDAGTLHDKLMDLGSSLVVKTAEAIFRGEAMPAPQKEDILNLKSAPKLDKEICRIDWGKTNLEIWNLVRGLSPSPAAYTEFLSNNKSTQIKILTAEITTSEEQASPGRVIKESKSSLIIKCGSGFLRILELQPAGKRRMKASEFLAGIKDPDKCLMK</sequence>
<evidence type="ECO:0000259" key="5">
    <source>
        <dbReference type="Pfam" id="PF00551"/>
    </source>
</evidence>
<feature type="domain" description="Formyl transferase N-terminal" evidence="5">
    <location>
        <begin position="3"/>
        <end position="178"/>
    </location>
</feature>
<keyword evidence="3 7" id="KW-0808">Transferase</keyword>
<dbReference type="GO" id="GO:0005829">
    <property type="term" value="C:cytosol"/>
    <property type="evidence" value="ECO:0007669"/>
    <property type="project" value="TreeGrafter"/>
</dbReference>
<dbReference type="HAMAP" id="MF_00182">
    <property type="entry name" value="Formyl_trans"/>
    <property type="match status" value="1"/>
</dbReference>
<dbReference type="Pfam" id="PF00551">
    <property type="entry name" value="Formyl_trans_N"/>
    <property type="match status" value="1"/>
</dbReference>
<evidence type="ECO:0000256" key="1">
    <source>
        <dbReference type="ARBA" id="ARBA00010699"/>
    </source>
</evidence>
<accession>A0A644UH99</accession>
<dbReference type="InterPro" id="IPR044135">
    <property type="entry name" value="Met-tRNA-FMT_C"/>
</dbReference>
<dbReference type="InterPro" id="IPR037022">
    <property type="entry name" value="Formyl_trans_C_sf"/>
</dbReference>
<dbReference type="InterPro" id="IPR041711">
    <property type="entry name" value="Met-tRNA-FMT_N"/>
</dbReference>
<dbReference type="CDD" id="cd08646">
    <property type="entry name" value="FMT_core_Met-tRNA-FMT_N"/>
    <property type="match status" value="1"/>
</dbReference>
<dbReference type="EMBL" id="VSSQ01000115">
    <property type="protein sequence ID" value="MPL78366.1"/>
    <property type="molecule type" value="Genomic_DNA"/>
</dbReference>
<keyword evidence="4" id="KW-0648">Protein biosynthesis</keyword>
<dbReference type="PANTHER" id="PTHR11138">
    <property type="entry name" value="METHIONYL-TRNA FORMYLTRANSFERASE"/>
    <property type="match status" value="1"/>
</dbReference>
<protein>
    <recommendedName>
        <fullName evidence="2">methionyl-tRNA formyltransferase</fullName>
        <ecNumber evidence="2">2.1.2.9</ecNumber>
    </recommendedName>
</protein>
<dbReference type="Pfam" id="PF02911">
    <property type="entry name" value="Formyl_trans_C"/>
    <property type="match status" value="1"/>
</dbReference>
<comment type="caution">
    <text evidence="7">The sequence shown here is derived from an EMBL/GenBank/DDBJ whole genome shotgun (WGS) entry which is preliminary data.</text>
</comment>
<comment type="similarity">
    <text evidence="1">Belongs to the Fmt family.</text>
</comment>
<dbReference type="Gene3D" id="3.10.25.10">
    <property type="entry name" value="Formyl transferase, C-terminal domain"/>
    <property type="match status" value="1"/>
</dbReference>
<dbReference type="SUPFAM" id="SSF53328">
    <property type="entry name" value="Formyltransferase"/>
    <property type="match status" value="1"/>
</dbReference>
<dbReference type="InterPro" id="IPR005794">
    <property type="entry name" value="Fmt"/>
</dbReference>
<name>A0A644UH99_9ZZZZ</name>
<reference evidence="7" key="1">
    <citation type="submission" date="2019-08" db="EMBL/GenBank/DDBJ databases">
        <authorList>
            <person name="Kucharzyk K."/>
            <person name="Murdoch R.W."/>
            <person name="Higgins S."/>
            <person name="Loffler F."/>
        </authorList>
    </citation>
    <scope>NUCLEOTIDE SEQUENCE</scope>
</reference>
<dbReference type="AlphaFoldDB" id="A0A644UH99"/>
<organism evidence="7">
    <name type="scientific">bioreactor metagenome</name>
    <dbReference type="NCBI Taxonomy" id="1076179"/>
    <lineage>
        <taxon>unclassified sequences</taxon>
        <taxon>metagenomes</taxon>
        <taxon>ecological metagenomes</taxon>
    </lineage>
</organism>
<evidence type="ECO:0000259" key="6">
    <source>
        <dbReference type="Pfam" id="PF02911"/>
    </source>
</evidence>
<dbReference type="SUPFAM" id="SSF50486">
    <property type="entry name" value="FMT C-terminal domain-like"/>
    <property type="match status" value="1"/>
</dbReference>
<dbReference type="Gene3D" id="3.40.50.170">
    <property type="entry name" value="Formyl transferase, N-terminal domain"/>
    <property type="match status" value="1"/>
</dbReference>
<dbReference type="InterPro" id="IPR011034">
    <property type="entry name" value="Formyl_transferase-like_C_sf"/>
</dbReference>
<proteinExistence type="inferred from homology"/>
<dbReference type="NCBIfam" id="TIGR00460">
    <property type="entry name" value="fmt"/>
    <property type="match status" value="1"/>
</dbReference>
<dbReference type="InterPro" id="IPR005793">
    <property type="entry name" value="Formyl_trans_C"/>
</dbReference>
<evidence type="ECO:0000256" key="3">
    <source>
        <dbReference type="ARBA" id="ARBA00022679"/>
    </source>
</evidence>
<feature type="domain" description="Formyl transferase C-terminal" evidence="6">
    <location>
        <begin position="205"/>
        <end position="306"/>
    </location>
</feature>
<dbReference type="EC" id="2.1.2.9" evidence="2"/>
<dbReference type="InterPro" id="IPR002376">
    <property type="entry name" value="Formyl_transf_N"/>
</dbReference>
<dbReference type="CDD" id="cd08704">
    <property type="entry name" value="Met_tRNA_FMT_C"/>
    <property type="match status" value="1"/>
</dbReference>
<gene>
    <name evidence="7" type="primary">fmt_14</name>
    <name evidence="7" type="ORF">SDC9_24230</name>
</gene>
<evidence type="ECO:0000313" key="7">
    <source>
        <dbReference type="EMBL" id="MPL78366.1"/>
    </source>
</evidence>